<dbReference type="Proteomes" id="UP000887159">
    <property type="component" value="Unassembled WGS sequence"/>
</dbReference>
<proteinExistence type="predicted"/>
<keyword evidence="2" id="KW-1185">Reference proteome</keyword>
<protein>
    <submittedName>
        <fullName evidence="1">Uncharacterized protein</fullName>
    </submittedName>
</protein>
<gene>
    <name evidence="1" type="primary">AVEN_82924_1</name>
    <name evidence="1" type="ORF">TNCV_4287351</name>
</gene>
<comment type="caution">
    <text evidence="1">The sequence shown here is derived from an EMBL/GenBank/DDBJ whole genome shotgun (WGS) entry which is preliminary data.</text>
</comment>
<dbReference type="GO" id="GO:0005783">
    <property type="term" value="C:endoplasmic reticulum"/>
    <property type="evidence" value="ECO:0007669"/>
    <property type="project" value="TreeGrafter"/>
</dbReference>
<sequence>MGEPPLTLEQNSAACIRVNTTVHNKWCSWVIGLSAFICYLNSLSCGLVFDDQPAIRDNKDLRPTTPLSNLLYNDFWGTPMHRVEDIQLSYVLSLAIHEPCDIKDMVQVALFVSNEIHIEPFGINIGSLEMQWIDLKSRALGSEKFAELKSKLEELKFQKE</sequence>
<organism evidence="1 2">
    <name type="scientific">Trichonephila clavipes</name>
    <name type="common">Golden silk orbweaver</name>
    <name type="synonym">Nephila clavipes</name>
    <dbReference type="NCBI Taxonomy" id="2585209"/>
    <lineage>
        <taxon>Eukaryota</taxon>
        <taxon>Metazoa</taxon>
        <taxon>Ecdysozoa</taxon>
        <taxon>Arthropoda</taxon>
        <taxon>Chelicerata</taxon>
        <taxon>Arachnida</taxon>
        <taxon>Araneae</taxon>
        <taxon>Araneomorphae</taxon>
        <taxon>Entelegynae</taxon>
        <taxon>Araneoidea</taxon>
        <taxon>Nephilidae</taxon>
        <taxon>Trichonephila</taxon>
    </lineage>
</organism>
<dbReference type="EMBL" id="BMAU01021278">
    <property type="protein sequence ID" value="GFY07799.1"/>
    <property type="molecule type" value="Genomic_DNA"/>
</dbReference>
<dbReference type="GO" id="GO:0035269">
    <property type="term" value="P:protein O-linked glycosylation via mannose"/>
    <property type="evidence" value="ECO:0007669"/>
    <property type="project" value="TreeGrafter"/>
</dbReference>
<reference evidence="1" key="1">
    <citation type="submission" date="2020-08" db="EMBL/GenBank/DDBJ databases">
        <title>Multicomponent nature underlies the extraordinary mechanical properties of spider dragline silk.</title>
        <authorList>
            <person name="Kono N."/>
            <person name="Nakamura H."/>
            <person name="Mori M."/>
            <person name="Yoshida Y."/>
            <person name="Ohtoshi R."/>
            <person name="Malay A.D."/>
            <person name="Moran D.A.P."/>
            <person name="Tomita M."/>
            <person name="Numata K."/>
            <person name="Arakawa K."/>
        </authorList>
    </citation>
    <scope>NUCLEOTIDE SEQUENCE</scope>
</reference>
<accession>A0A8X6S6N2</accession>
<dbReference type="PANTHER" id="PTHR44395">
    <property type="match status" value="1"/>
</dbReference>
<evidence type="ECO:0000313" key="2">
    <source>
        <dbReference type="Proteomes" id="UP000887159"/>
    </source>
</evidence>
<name>A0A8X6S6N2_TRICX</name>
<dbReference type="AlphaFoldDB" id="A0A8X6S6N2"/>
<dbReference type="PANTHER" id="PTHR44395:SF1">
    <property type="entry name" value="PROTEIN O-MANNOSYL-TRANSFERASE TMTC3"/>
    <property type="match status" value="1"/>
</dbReference>
<evidence type="ECO:0000313" key="1">
    <source>
        <dbReference type="EMBL" id="GFY07799.1"/>
    </source>
</evidence>
<dbReference type="GO" id="GO:0000030">
    <property type="term" value="F:mannosyltransferase activity"/>
    <property type="evidence" value="ECO:0007669"/>
    <property type="project" value="TreeGrafter"/>
</dbReference>